<dbReference type="RefSeq" id="WP_169260115.1">
    <property type="nucleotide sequence ID" value="NZ_WTVQ01000012.1"/>
</dbReference>
<evidence type="ECO:0000313" key="3">
    <source>
        <dbReference type="Proteomes" id="UP000648984"/>
    </source>
</evidence>
<keyword evidence="1" id="KW-0812">Transmembrane</keyword>
<accession>A0ABX1QAB5</accession>
<dbReference type="Pfam" id="PF09955">
    <property type="entry name" value="DUF2189"/>
    <property type="match status" value="1"/>
</dbReference>
<keyword evidence="3" id="KW-1185">Reference proteome</keyword>
<proteinExistence type="predicted"/>
<reference evidence="2 3" key="1">
    <citation type="submission" date="2019-12" db="EMBL/GenBank/DDBJ databases">
        <title>Comparative genomics gives insights into the taxonomy of the Azoarcus-Aromatoleum group and reveals separate origins of nif in the plant-associated Azoarcus and non-plant-associated Aromatoleum sub-groups.</title>
        <authorList>
            <person name="Lafos M."/>
            <person name="Maluk M."/>
            <person name="Batista M."/>
            <person name="Junghare M."/>
            <person name="Carmona M."/>
            <person name="Faoro H."/>
            <person name="Cruz L.M."/>
            <person name="Battistoni F."/>
            <person name="De Souza E."/>
            <person name="Pedrosa F."/>
            <person name="Chen W.-M."/>
            <person name="Poole P.S."/>
            <person name="Dixon R.A."/>
            <person name="James E.K."/>
        </authorList>
    </citation>
    <scope>NUCLEOTIDE SEQUENCE [LARGE SCALE GENOMIC DNA]</scope>
    <source>
        <strain evidence="2 3">22Lin</strain>
    </source>
</reference>
<evidence type="ECO:0000256" key="1">
    <source>
        <dbReference type="SAM" id="Phobius"/>
    </source>
</evidence>
<feature type="transmembrane region" description="Helical" evidence="1">
    <location>
        <begin position="45"/>
        <end position="63"/>
    </location>
</feature>
<gene>
    <name evidence="2" type="ORF">GPA25_09395</name>
</gene>
<feature type="transmembrane region" description="Helical" evidence="1">
    <location>
        <begin position="217"/>
        <end position="245"/>
    </location>
</feature>
<feature type="transmembrane region" description="Helical" evidence="1">
    <location>
        <begin position="117"/>
        <end position="143"/>
    </location>
</feature>
<protein>
    <submittedName>
        <fullName evidence="2">DUF2189 domain-containing protein</fullName>
    </submittedName>
</protein>
<name>A0ABX1QAB5_9RHOO</name>
<keyword evidence="1" id="KW-0472">Membrane</keyword>
<feature type="transmembrane region" description="Helical" evidence="1">
    <location>
        <begin position="163"/>
        <end position="192"/>
    </location>
</feature>
<sequence length="270" mass="29468">MSQQNEAGPVADEQPFPSVREVDAAAPLRWVSRGFADLRACPIPSLFYGFCFAAMGLLVTMVFEHAYEYTAALTSGFLLLGPFLAMGLYEISRRHELGQSCELRPTLTVWTRNAGNIGIFAVVLGIVFLVWARASLVVFALFYTNELPNLSGFLTQLLALENIEFLLVYFSVGMLFATIVFAASVISVPLMLDRNQDAITSMLASIGALARNPGPMLVWAILIVALTIVGFLSFHLGLVVLMPVVGHASWHAYRDLVAPVTEPSATLKRP</sequence>
<dbReference type="EMBL" id="WTVQ01000012">
    <property type="protein sequence ID" value="NMG74970.1"/>
    <property type="molecule type" value="Genomic_DNA"/>
</dbReference>
<feature type="transmembrane region" description="Helical" evidence="1">
    <location>
        <begin position="69"/>
        <end position="89"/>
    </location>
</feature>
<evidence type="ECO:0000313" key="2">
    <source>
        <dbReference type="EMBL" id="NMG74970.1"/>
    </source>
</evidence>
<dbReference type="InterPro" id="IPR018692">
    <property type="entry name" value="DUF2189"/>
</dbReference>
<comment type="caution">
    <text evidence="2">The sequence shown here is derived from an EMBL/GenBank/DDBJ whole genome shotgun (WGS) entry which is preliminary data.</text>
</comment>
<keyword evidence="1" id="KW-1133">Transmembrane helix</keyword>
<dbReference type="Proteomes" id="UP000648984">
    <property type="component" value="Unassembled WGS sequence"/>
</dbReference>
<organism evidence="2 3">
    <name type="scientific">Aromatoleum diolicum</name>
    <dbReference type="NCBI Taxonomy" id="75796"/>
    <lineage>
        <taxon>Bacteria</taxon>
        <taxon>Pseudomonadati</taxon>
        <taxon>Pseudomonadota</taxon>
        <taxon>Betaproteobacteria</taxon>
        <taxon>Rhodocyclales</taxon>
        <taxon>Rhodocyclaceae</taxon>
        <taxon>Aromatoleum</taxon>
    </lineage>
</organism>